<comment type="caution">
    <text evidence="1">The sequence shown here is derived from an EMBL/GenBank/DDBJ whole genome shotgun (WGS) entry which is preliminary data.</text>
</comment>
<dbReference type="AlphaFoldDB" id="A0AAV4A0N1"/>
<organism evidence="1 2">
    <name type="scientific">Plakobranchus ocellatus</name>
    <dbReference type="NCBI Taxonomy" id="259542"/>
    <lineage>
        <taxon>Eukaryota</taxon>
        <taxon>Metazoa</taxon>
        <taxon>Spiralia</taxon>
        <taxon>Lophotrochozoa</taxon>
        <taxon>Mollusca</taxon>
        <taxon>Gastropoda</taxon>
        <taxon>Heterobranchia</taxon>
        <taxon>Euthyneura</taxon>
        <taxon>Panpulmonata</taxon>
        <taxon>Sacoglossa</taxon>
        <taxon>Placobranchoidea</taxon>
        <taxon>Plakobranchidae</taxon>
        <taxon>Plakobranchus</taxon>
    </lineage>
</organism>
<accession>A0AAV4A0N1</accession>
<dbReference type="EMBL" id="BLXT01003087">
    <property type="protein sequence ID" value="GFO00417.1"/>
    <property type="molecule type" value="Genomic_DNA"/>
</dbReference>
<reference evidence="1 2" key="1">
    <citation type="journal article" date="2021" name="Elife">
        <title>Chloroplast acquisition without the gene transfer in kleptoplastic sea slugs, Plakobranchus ocellatus.</title>
        <authorList>
            <person name="Maeda T."/>
            <person name="Takahashi S."/>
            <person name="Yoshida T."/>
            <person name="Shimamura S."/>
            <person name="Takaki Y."/>
            <person name="Nagai Y."/>
            <person name="Toyoda A."/>
            <person name="Suzuki Y."/>
            <person name="Arimoto A."/>
            <person name="Ishii H."/>
            <person name="Satoh N."/>
            <person name="Nishiyama T."/>
            <person name="Hasebe M."/>
            <person name="Maruyama T."/>
            <person name="Minagawa J."/>
            <person name="Obokata J."/>
            <person name="Shigenobu S."/>
        </authorList>
    </citation>
    <scope>NUCLEOTIDE SEQUENCE [LARGE SCALE GENOMIC DNA]</scope>
</reference>
<proteinExistence type="predicted"/>
<protein>
    <submittedName>
        <fullName evidence="1">Uncharacterized protein</fullName>
    </submittedName>
</protein>
<keyword evidence="2" id="KW-1185">Reference proteome</keyword>
<dbReference type="Proteomes" id="UP000735302">
    <property type="component" value="Unassembled WGS sequence"/>
</dbReference>
<evidence type="ECO:0000313" key="2">
    <source>
        <dbReference type="Proteomes" id="UP000735302"/>
    </source>
</evidence>
<gene>
    <name evidence="1" type="ORF">PoB_002692200</name>
</gene>
<sequence length="83" mass="9271">MLTEDVRNLHPSMRPSKGGKKAICQFLSGFCDLVFMSDRQKGLVVMFRVTVLALSHLTSVDPNFTLTWSIPDLSSGFIYLTFG</sequence>
<name>A0AAV4A0N1_9GAST</name>
<evidence type="ECO:0000313" key="1">
    <source>
        <dbReference type="EMBL" id="GFO00417.1"/>
    </source>
</evidence>